<comment type="caution">
    <text evidence="1">The sequence shown here is derived from an EMBL/GenBank/DDBJ whole genome shotgun (WGS) entry which is preliminary data.</text>
</comment>
<gene>
    <name evidence="1" type="ORF">AGERDE_LOCUS4943</name>
</gene>
<name>A0A9N9A319_9GLOM</name>
<dbReference type="EMBL" id="CAJVPL010000618">
    <property type="protein sequence ID" value="CAG8515118.1"/>
    <property type="molecule type" value="Genomic_DNA"/>
</dbReference>
<keyword evidence="2" id="KW-1185">Reference proteome</keyword>
<evidence type="ECO:0000313" key="1">
    <source>
        <dbReference type="EMBL" id="CAG8515118.1"/>
    </source>
</evidence>
<reference evidence="1" key="1">
    <citation type="submission" date="2021-06" db="EMBL/GenBank/DDBJ databases">
        <authorList>
            <person name="Kallberg Y."/>
            <person name="Tangrot J."/>
            <person name="Rosling A."/>
        </authorList>
    </citation>
    <scope>NUCLEOTIDE SEQUENCE</scope>
    <source>
        <strain evidence="1">MT106</strain>
    </source>
</reference>
<proteinExistence type="predicted"/>
<evidence type="ECO:0000313" key="2">
    <source>
        <dbReference type="Proteomes" id="UP000789831"/>
    </source>
</evidence>
<protein>
    <submittedName>
        <fullName evidence="1">650_t:CDS:1</fullName>
    </submittedName>
</protein>
<dbReference type="AlphaFoldDB" id="A0A9N9A319"/>
<sequence length="252" mass="29204">MNPKDCVLEYNRFLESLPEWLRSNQMYLCRLCGKYSNTTETDIFCGSTATGKDTGGHYNSNSSVNTDIWSGVSIDRQHEFIRLENLNNLMLELDTLEKAFDHHQFSNHEFRRILSAKELQGVSVNLIRMRKHLQDSLTVPMVVFANKNSDEFRPKNETEVLISTTETSKEAEVQQLKYINLKTATTAYCKSLLTTKTVSIPIKKIRNKRSFNDYTGNENSRPINFFNEMRELFLQPSNNNDNDNGIKKIQER</sequence>
<dbReference type="Proteomes" id="UP000789831">
    <property type="component" value="Unassembled WGS sequence"/>
</dbReference>
<organism evidence="1 2">
    <name type="scientific">Ambispora gerdemannii</name>
    <dbReference type="NCBI Taxonomy" id="144530"/>
    <lineage>
        <taxon>Eukaryota</taxon>
        <taxon>Fungi</taxon>
        <taxon>Fungi incertae sedis</taxon>
        <taxon>Mucoromycota</taxon>
        <taxon>Glomeromycotina</taxon>
        <taxon>Glomeromycetes</taxon>
        <taxon>Archaeosporales</taxon>
        <taxon>Ambisporaceae</taxon>
        <taxon>Ambispora</taxon>
    </lineage>
</organism>
<accession>A0A9N9A319</accession>